<evidence type="ECO:0000313" key="5">
    <source>
        <dbReference type="Proteomes" id="UP000294853"/>
    </source>
</evidence>
<feature type="domain" description="Bacterial sugar transferase" evidence="3">
    <location>
        <begin position="7"/>
        <end position="182"/>
    </location>
</feature>
<comment type="similarity">
    <text evidence="1">Belongs to the bacterial sugar transferase family.</text>
</comment>
<dbReference type="AlphaFoldDB" id="A0A4P7IFA0"/>
<keyword evidence="2" id="KW-1133">Transmembrane helix</keyword>
<dbReference type="OrthoDB" id="9808602at2"/>
<dbReference type="Pfam" id="PF02397">
    <property type="entry name" value="Bac_transf"/>
    <property type="match status" value="1"/>
</dbReference>
<feature type="transmembrane region" description="Helical" evidence="2">
    <location>
        <begin position="12"/>
        <end position="33"/>
    </location>
</feature>
<dbReference type="EMBL" id="CP038436">
    <property type="protein sequence ID" value="QBX55848.1"/>
    <property type="molecule type" value="Genomic_DNA"/>
</dbReference>
<protein>
    <submittedName>
        <fullName evidence="4">Sugar transferase</fullName>
    </submittedName>
</protein>
<gene>
    <name evidence="4" type="ORF">EXE58_10515</name>
</gene>
<evidence type="ECO:0000259" key="3">
    <source>
        <dbReference type="Pfam" id="PF02397"/>
    </source>
</evidence>
<dbReference type="PANTHER" id="PTHR30576:SF10">
    <property type="entry name" value="SLL5057 PROTEIN"/>
    <property type="match status" value="1"/>
</dbReference>
<dbReference type="GO" id="GO:0016780">
    <property type="term" value="F:phosphotransferase activity, for other substituted phosphate groups"/>
    <property type="evidence" value="ECO:0007669"/>
    <property type="project" value="TreeGrafter"/>
</dbReference>
<evidence type="ECO:0000256" key="2">
    <source>
        <dbReference type="SAM" id="Phobius"/>
    </source>
</evidence>
<dbReference type="PANTHER" id="PTHR30576">
    <property type="entry name" value="COLANIC BIOSYNTHESIS UDP-GLUCOSE LIPID CARRIER TRANSFERASE"/>
    <property type="match status" value="1"/>
</dbReference>
<proteinExistence type="inferred from homology"/>
<organism evidence="4 5">
    <name type="scientific">Nocardioides seonyuensis</name>
    <dbReference type="NCBI Taxonomy" id="2518371"/>
    <lineage>
        <taxon>Bacteria</taxon>
        <taxon>Bacillati</taxon>
        <taxon>Actinomycetota</taxon>
        <taxon>Actinomycetes</taxon>
        <taxon>Propionibacteriales</taxon>
        <taxon>Nocardioidaceae</taxon>
        <taxon>Nocardioides</taxon>
    </lineage>
</organism>
<evidence type="ECO:0000256" key="1">
    <source>
        <dbReference type="ARBA" id="ARBA00006464"/>
    </source>
</evidence>
<dbReference type="InterPro" id="IPR003362">
    <property type="entry name" value="Bact_transf"/>
</dbReference>
<keyword evidence="5" id="KW-1185">Reference proteome</keyword>
<keyword evidence="4" id="KW-0808">Transferase</keyword>
<sequence length="188" mass="20736">MYERFGKRALDIVLAGAATVVLSPLLALIGLAIRLEDGSPVIYRQPRTGRSGEPFVIMKFRSMPTSTQVAPSAGMGTATVTRVGRITRRTNADELPQLFNILRGDMSIVGPRPPLDSQQVLIERRREGPAWHARPGLTGLAQVNAFDGMTEEQKAVFDNRYAERVTLLGDLTIIARTVRYLFSPPPTY</sequence>
<dbReference type="KEGG" id="nsn:EXE58_10515"/>
<keyword evidence="2" id="KW-0812">Transmembrane</keyword>
<keyword evidence="2" id="KW-0472">Membrane</keyword>
<evidence type="ECO:0000313" key="4">
    <source>
        <dbReference type="EMBL" id="QBX55848.1"/>
    </source>
</evidence>
<name>A0A4P7IFA0_9ACTN</name>
<reference evidence="4 5" key="1">
    <citation type="submission" date="2019-03" db="EMBL/GenBank/DDBJ databases">
        <title>Three New Species of Nocardioides, Nocardioides euryhalodurans sp. nov., Nocardioides seonyuensis sp. nov. and Nocardioides eburneoflavus sp. nov. Iolated from Soil.</title>
        <authorList>
            <person name="Roh S.G."/>
            <person name="Lee C."/>
            <person name="Kim M.-K."/>
            <person name="Kim S.B."/>
        </authorList>
    </citation>
    <scope>NUCLEOTIDE SEQUENCE [LARGE SCALE GENOMIC DNA]</scope>
    <source>
        <strain evidence="4 5">MMS17-SY207-3</strain>
    </source>
</reference>
<accession>A0A4P7IFA0</accession>
<dbReference type="RefSeq" id="WP_135267839.1">
    <property type="nucleotide sequence ID" value="NZ_CP038436.1"/>
</dbReference>
<dbReference type="Proteomes" id="UP000294853">
    <property type="component" value="Chromosome"/>
</dbReference>